<organism evidence="3 4">
    <name type="scientific">Sinanaerobacter chloroacetimidivorans</name>
    <dbReference type="NCBI Taxonomy" id="2818044"/>
    <lineage>
        <taxon>Bacteria</taxon>
        <taxon>Bacillati</taxon>
        <taxon>Bacillota</taxon>
        <taxon>Clostridia</taxon>
        <taxon>Peptostreptococcales</taxon>
        <taxon>Anaerovoracaceae</taxon>
        <taxon>Sinanaerobacter</taxon>
    </lineage>
</organism>
<dbReference type="RefSeq" id="WP_227017798.1">
    <property type="nucleotide sequence ID" value="NZ_JAGSND010000003.1"/>
</dbReference>
<proteinExistence type="predicted"/>
<reference evidence="3" key="1">
    <citation type="submission" date="2021-04" db="EMBL/GenBank/DDBJ databases">
        <title>Sinoanaerobacter chloroacetimidivorans sp. nov., an obligate anaerobic bacterium isolated from anaerobic sludge.</title>
        <authorList>
            <person name="Bao Y."/>
        </authorList>
    </citation>
    <scope>NUCLEOTIDE SEQUENCE</scope>
    <source>
        <strain evidence="3">BAD-6</strain>
    </source>
</reference>
<reference evidence="3" key="2">
    <citation type="submission" date="2021-04" db="EMBL/GenBank/DDBJ databases">
        <authorList>
            <person name="Liu J."/>
        </authorList>
    </citation>
    <scope>NUCLEOTIDE SEQUENCE</scope>
    <source>
        <strain evidence="3">BAD-6</strain>
    </source>
</reference>
<evidence type="ECO:0000256" key="2">
    <source>
        <dbReference type="SAM" id="SignalP"/>
    </source>
</evidence>
<accession>A0A8J8B1H5</accession>
<sequence length="342" mass="34878">MKVNEKFKRTLTKRLQVILLILVLLLNSTMTAMAETLVIPAFGGASASTYVTSDTTSTVPADGTYFIELYGGGYYETVSLMGTVDTQGGYAAGYVNLKKGDVLSFTLNAGGTGYYARNAGQPGLGAYLNGTFILGAGGAGGGWNTAQQSFGGGESVTANNGRPFSGGGGGAGRSKTSNSYTPGGNGAGGALGAATGPTNGQAGGNYFNTSVVYDTINGTAAIPSSSSRTPQMKITNVGITTKMVQQIVTDTMSKTTVMPNTVTISCAQRQPFDVNVVANPSIAAISVPAGLTTSVVDSAKGLVNIKGTLNTSGRFRFDCSSVTVFVNVIQSPDSSNVNVTFN</sequence>
<feature type="signal peptide" evidence="2">
    <location>
        <begin position="1"/>
        <end position="34"/>
    </location>
</feature>
<dbReference type="Proteomes" id="UP000675664">
    <property type="component" value="Unassembled WGS sequence"/>
</dbReference>
<gene>
    <name evidence="3" type="ORF">KCX82_07300</name>
</gene>
<feature type="chain" id="PRO_5035286246" evidence="2">
    <location>
        <begin position="35"/>
        <end position="342"/>
    </location>
</feature>
<evidence type="ECO:0000313" key="3">
    <source>
        <dbReference type="EMBL" id="MBR0597671.1"/>
    </source>
</evidence>
<evidence type="ECO:0000313" key="4">
    <source>
        <dbReference type="Proteomes" id="UP000675664"/>
    </source>
</evidence>
<comment type="caution">
    <text evidence="3">The sequence shown here is derived from an EMBL/GenBank/DDBJ whole genome shotgun (WGS) entry which is preliminary data.</text>
</comment>
<feature type="region of interest" description="Disordered" evidence="1">
    <location>
        <begin position="150"/>
        <end position="183"/>
    </location>
</feature>
<dbReference type="EMBL" id="JAGSND010000003">
    <property type="protein sequence ID" value="MBR0597671.1"/>
    <property type="molecule type" value="Genomic_DNA"/>
</dbReference>
<dbReference type="AlphaFoldDB" id="A0A8J8B1H5"/>
<keyword evidence="4" id="KW-1185">Reference proteome</keyword>
<name>A0A8J8B1H5_9FIRM</name>
<protein>
    <submittedName>
        <fullName evidence="3">Uncharacterized protein</fullName>
    </submittedName>
</protein>
<evidence type="ECO:0000256" key="1">
    <source>
        <dbReference type="SAM" id="MobiDB-lite"/>
    </source>
</evidence>
<keyword evidence="2" id="KW-0732">Signal</keyword>